<dbReference type="InterPro" id="IPR029768">
    <property type="entry name" value="Aldolase_I_AS"/>
</dbReference>
<keyword evidence="7" id="KW-0704">Schiff base</keyword>
<protein>
    <recommendedName>
        <fullName evidence="4 8">Fructose-bisphosphate aldolase</fullName>
        <ecNumber evidence="4 8">4.1.2.13</ecNumber>
    </recommendedName>
</protein>
<keyword evidence="5 8" id="KW-0324">Glycolysis</keyword>
<comment type="pathway">
    <text evidence="2">Carbohydrate degradation; glycolysis; D-glyceraldehyde 3-phosphate and glycerone phosphate from D-glucose: step 4/4.</text>
</comment>
<gene>
    <name evidence="9" type="ORF">PBIL07802_LOCUS935</name>
</gene>
<dbReference type="FunFam" id="3.20.20.70:FF:000140">
    <property type="entry name" value="Fructose-bisphosphate aldolase"/>
    <property type="match status" value="1"/>
</dbReference>
<keyword evidence="6 8" id="KW-0456">Lyase</keyword>
<dbReference type="EC" id="4.1.2.13" evidence="4 8"/>
<dbReference type="CDD" id="cd00948">
    <property type="entry name" value="FBP_aldolase_I_a"/>
    <property type="match status" value="1"/>
</dbReference>
<dbReference type="Gene3D" id="3.20.20.70">
    <property type="entry name" value="Aldolase class I"/>
    <property type="match status" value="1"/>
</dbReference>
<evidence type="ECO:0000256" key="8">
    <source>
        <dbReference type="RuleBase" id="RU003994"/>
    </source>
</evidence>
<evidence type="ECO:0000256" key="4">
    <source>
        <dbReference type="ARBA" id="ARBA00013068"/>
    </source>
</evidence>
<dbReference type="Pfam" id="PF00274">
    <property type="entry name" value="Glycolytic"/>
    <property type="match status" value="1"/>
</dbReference>
<dbReference type="SUPFAM" id="SSF51569">
    <property type="entry name" value="Aldolase"/>
    <property type="match status" value="1"/>
</dbReference>
<dbReference type="NCBIfam" id="NF033379">
    <property type="entry name" value="FrucBisAld_I"/>
    <property type="match status" value="1"/>
</dbReference>
<dbReference type="GO" id="GO:0006096">
    <property type="term" value="P:glycolytic process"/>
    <property type="evidence" value="ECO:0007669"/>
    <property type="project" value="UniProtKB-UniPathway"/>
</dbReference>
<reference evidence="9" key="1">
    <citation type="submission" date="2021-01" db="EMBL/GenBank/DDBJ databases">
        <authorList>
            <person name="Corre E."/>
            <person name="Pelletier E."/>
            <person name="Niang G."/>
            <person name="Scheremetjew M."/>
            <person name="Finn R."/>
            <person name="Kale V."/>
            <person name="Holt S."/>
            <person name="Cochrane G."/>
            <person name="Meng A."/>
            <person name="Brown T."/>
            <person name="Cohen L."/>
        </authorList>
    </citation>
    <scope>NUCLEOTIDE SEQUENCE</scope>
    <source>
        <strain evidence="9">NIES-2562</strain>
    </source>
</reference>
<evidence type="ECO:0000256" key="3">
    <source>
        <dbReference type="ARBA" id="ARBA00010387"/>
    </source>
</evidence>
<comment type="similarity">
    <text evidence="3 8">Belongs to the class I fructose-bisphosphate aldolase family.</text>
</comment>
<evidence type="ECO:0000313" key="9">
    <source>
        <dbReference type="EMBL" id="CAE0238792.1"/>
    </source>
</evidence>
<accession>A0A7S3FYN4</accession>
<dbReference type="UniPathway" id="UPA00109">
    <property type="reaction ID" value="UER00183"/>
</dbReference>
<dbReference type="PANTHER" id="PTHR11627">
    <property type="entry name" value="FRUCTOSE-BISPHOSPHATE ALDOLASE"/>
    <property type="match status" value="1"/>
</dbReference>
<evidence type="ECO:0000256" key="2">
    <source>
        <dbReference type="ARBA" id="ARBA00004714"/>
    </source>
</evidence>
<evidence type="ECO:0000256" key="6">
    <source>
        <dbReference type="ARBA" id="ARBA00023239"/>
    </source>
</evidence>
<organism evidence="9">
    <name type="scientific">Palpitomonas bilix</name>
    <dbReference type="NCBI Taxonomy" id="652834"/>
    <lineage>
        <taxon>Eukaryota</taxon>
        <taxon>Eukaryota incertae sedis</taxon>
    </lineage>
</organism>
<name>A0A7S3FYN4_9EUKA</name>
<comment type="catalytic activity">
    <reaction evidence="1 8">
        <text>beta-D-fructose 1,6-bisphosphate = D-glyceraldehyde 3-phosphate + dihydroxyacetone phosphate</text>
        <dbReference type="Rhea" id="RHEA:14729"/>
        <dbReference type="ChEBI" id="CHEBI:32966"/>
        <dbReference type="ChEBI" id="CHEBI:57642"/>
        <dbReference type="ChEBI" id="CHEBI:59776"/>
        <dbReference type="EC" id="4.1.2.13"/>
    </reaction>
</comment>
<evidence type="ECO:0000256" key="5">
    <source>
        <dbReference type="ARBA" id="ARBA00023152"/>
    </source>
</evidence>
<dbReference type="InterPro" id="IPR000741">
    <property type="entry name" value="FBA_I"/>
</dbReference>
<evidence type="ECO:0000256" key="7">
    <source>
        <dbReference type="ARBA" id="ARBA00023270"/>
    </source>
</evidence>
<sequence>MAHLVKAGSKFAAELIQTAKTIATPGRGILAADESTGTIGKRFAGINVENVEENRRDYRELLFTSDGWGQYCSGVILFEETLYQKSKDGKAFVDMIKAEGVIPGIKVDKGVVPLPGTDGETVTQGLDGLGERCAKYYEAGARFAKWRAVLKINAATGCPSEVSLEQNAESLARYAAICQENGLVPIVEPEILMDGDHDINRAAYEAERVLSHVYRSLNRHNVLLEGTLLKPNMVCPGKDCPTQATPEEVAFYTVRTLSRTVPSAVPSINFLSGGQSEEEATVHLNAMNVESADMPPRPWQLSFSYGRALQQSTLKAWSGKADNVDAAKKEFLIRAKANSEAQVGKYAGSAAGGAAAQSSSYVKNYQY</sequence>
<dbReference type="PROSITE" id="PS00158">
    <property type="entry name" value="ALDOLASE_CLASS_I"/>
    <property type="match status" value="1"/>
</dbReference>
<dbReference type="InterPro" id="IPR013785">
    <property type="entry name" value="Aldolase_TIM"/>
</dbReference>
<dbReference type="GO" id="GO:0004332">
    <property type="term" value="F:fructose-bisphosphate aldolase activity"/>
    <property type="evidence" value="ECO:0007669"/>
    <property type="project" value="UniProtKB-EC"/>
</dbReference>
<dbReference type="AlphaFoldDB" id="A0A7S3FYN4"/>
<evidence type="ECO:0000256" key="1">
    <source>
        <dbReference type="ARBA" id="ARBA00000441"/>
    </source>
</evidence>
<proteinExistence type="inferred from homology"/>
<dbReference type="EMBL" id="HBIB01001355">
    <property type="protein sequence ID" value="CAE0238792.1"/>
    <property type="molecule type" value="Transcribed_RNA"/>
</dbReference>